<evidence type="ECO:0000256" key="3">
    <source>
        <dbReference type="ARBA" id="ARBA00022723"/>
    </source>
</evidence>
<dbReference type="OrthoDB" id="272271at2759"/>
<keyword evidence="10" id="KW-1185">Reference proteome</keyword>
<comment type="cofactor">
    <cofactor evidence="1">
        <name>Zn(2+)</name>
        <dbReference type="ChEBI" id="CHEBI:29105"/>
    </cofactor>
</comment>
<evidence type="ECO:0000313" key="9">
    <source>
        <dbReference type="EMBL" id="KAF2154285.1"/>
    </source>
</evidence>
<dbReference type="Gene3D" id="3.20.20.140">
    <property type="entry name" value="Metal-dependent hydrolases"/>
    <property type="match status" value="1"/>
</dbReference>
<evidence type="ECO:0000256" key="2">
    <source>
        <dbReference type="ARBA" id="ARBA00006676"/>
    </source>
</evidence>
<dbReference type="EMBL" id="ML996084">
    <property type="protein sequence ID" value="KAF2154285.1"/>
    <property type="molecule type" value="Genomic_DNA"/>
</dbReference>
<protein>
    <submittedName>
        <fullName evidence="9">Metallo-dependent hydrolase</fullName>
    </submittedName>
</protein>
<accession>A0A9P4J6V5</accession>
<gene>
    <name evidence="9" type="ORF">K461DRAFT_239794</name>
</gene>
<evidence type="ECO:0000256" key="5">
    <source>
        <dbReference type="ARBA" id="ARBA00022833"/>
    </source>
</evidence>
<evidence type="ECO:0000256" key="4">
    <source>
        <dbReference type="ARBA" id="ARBA00022801"/>
    </source>
</evidence>
<dbReference type="Pfam" id="PF00962">
    <property type="entry name" value="A_deaminase"/>
    <property type="match status" value="1"/>
</dbReference>
<evidence type="ECO:0000259" key="8">
    <source>
        <dbReference type="Pfam" id="PF00962"/>
    </source>
</evidence>
<sequence length="334" mass="36205">MNAQELSRALPKVELHAHLTGSISRQTLHEIWKQKKAAGALPGDADAIDPLTAIPPAARGVNIKTFFPIFSTVIYNLITTPADIVSTTRSVLHSFATDGVVYLELRTTPRASAALTAEEYVALVLDTIAEHNGAQSKLKTKLILTVDRRSSATDAEAVVDLAIKYREQGVVGVDLAGDPERGDVTIFAPAFARAKKASLGLTVHFGETARAGRDEELWALLDMQPDRLGHVIHLSEKVREEVTRRKLGLELCLSCNVLAEMTSGGFKGHHFGSWRGGGCPLALSTDDVGIFESELSHEYEVAMEHFGIDSKEAAKLSRQAASVIFGGEEEEQRI</sequence>
<dbReference type="SUPFAM" id="SSF51556">
    <property type="entry name" value="Metallo-dependent hydrolases"/>
    <property type="match status" value="1"/>
</dbReference>
<organism evidence="9 10">
    <name type="scientific">Myriangium duriaei CBS 260.36</name>
    <dbReference type="NCBI Taxonomy" id="1168546"/>
    <lineage>
        <taxon>Eukaryota</taxon>
        <taxon>Fungi</taxon>
        <taxon>Dikarya</taxon>
        <taxon>Ascomycota</taxon>
        <taxon>Pezizomycotina</taxon>
        <taxon>Dothideomycetes</taxon>
        <taxon>Dothideomycetidae</taxon>
        <taxon>Myriangiales</taxon>
        <taxon>Myriangiaceae</taxon>
        <taxon>Myriangium</taxon>
    </lineage>
</organism>
<dbReference type="GO" id="GO:0004000">
    <property type="term" value="F:adenosine deaminase activity"/>
    <property type="evidence" value="ECO:0007669"/>
    <property type="project" value="TreeGrafter"/>
</dbReference>
<dbReference type="GO" id="GO:0046103">
    <property type="term" value="P:inosine biosynthetic process"/>
    <property type="evidence" value="ECO:0007669"/>
    <property type="project" value="TreeGrafter"/>
</dbReference>
<feature type="non-terminal residue" evidence="9">
    <location>
        <position position="334"/>
    </location>
</feature>
<dbReference type="InterPro" id="IPR001365">
    <property type="entry name" value="A_deaminase_dom"/>
</dbReference>
<dbReference type="InterPro" id="IPR032466">
    <property type="entry name" value="Metal_Hydrolase"/>
</dbReference>
<dbReference type="PANTHER" id="PTHR11409:SF42">
    <property type="entry name" value="ADENOSINE DEAMINASE-LIKE PROTEIN"/>
    <property type="match status" value="1"/>
</dbReference>
<dbReference type="InterPro" id="IPR006330">
    <property type="entry name" value="Ado/ade_deaminase"/>
</dbReference>
<keyword evidence="4 9" id="KW-0378">Hydrolase</keyword>
<dbReference type="GO" id="GO:0046872">
    <property type="term" value="F:metal ion binding"/>
    <property type="evidence" value="ECO:0007669"/>
    <property type="project" value="UniProtKB-KW"/>
</dbReference>
<keyword evidence="3" id="KW-0479">Metal-binding</keyword>
<dbReference type="Proteomes" id="UP000799439">
    <property type="component" value="Unassembled WGS sequence"/>
</dbReference>
<comment type="caution">
    <text evidence="9">The sequence shown here is derived from an EMBL/GenBank/DDBJ whole genome shotgun (WGS) entry which is preliminary data.</text>
</comment>
<evidence type="ECO:0000256" key="6">
    <source>
        <dbReference type="ARBA" id="ARBA00023080"/>
    </source>
</evidence>
<evidence type="ECO:0000256" key="7">
    <source>
        <dbReference type="ARBA" id="ARBA00048787"/>
    </source>
</evidence>
<evidence type="ECO:0000256" key="1">
    <source>
        <dbReference type="ARBA" id="ARBA00001947"/>
    </source>
</evidence>
<comment type="catalytic activity">
    <reaction evidence="7">
        <text>N(6)-methyl-AMP + H2O + H(+) = IMP + methylamine</text>
        <dbReference type="Rhea" id="RHEA:16001"/>
        <dbReference type="ChEBI" id="CHEBI:15377"/>
        <dbReference type="ChEBI" id="CHEBI:15378"/>
        <dbReference type="ChEBI" id="CHEBI:58053"/>
        <dbReference type="ChEBI" id="CHEBI:59338"/>
        <dbReference type="ChEBI" id="CHEBI:144842"/>
    </reaction>
    <physiologicalReaction direction="left-to-right" evidence="7">
        <dbReference type="Rhea" id="RHEA:16002"/>
    </physiologicalReaction>
</comment>
<dbReference type="AlphaFoldDB" id="A0A9P4J6V5"/>
<feature type="domain" description="Adenosine deaminase" evidence="8">
    <location>
        <begin position="11"/>
        <end position="333"/>
    </location>
</feature>
<keyword evidence="5" id="KW-0862">Zinc</keyword>
<proteinExistence type="inferred from homology"/>
<dbReference type="GO" id="GO:0006154">
    <property type="term" value="P:adenosine catabolic process"/>
    <property type="evidence" value="ECO:0007669"/>
    <property type="project" value="TreeGrafter"/>
</dbReference>
<keyword evidence="6" id="KW-0546">Nucleotide metabolism</keyword>
<dbReference type="PANTHER" id="PTHR11409">
    <property type="entry name" value="ADENOSINE DEAMINASE"/>
    <property type="match status" value="1"/>
</dbReference>
<evidence type="ECO:0000313" key="10">
    <source>
        <dbReference type="Proteomes" id="UP000799439"/>
    </source>
</evidence>
<name>A0A9P4J6V5_9PEZI</name>
<dbReference type="GO" id="GO:0009117">
    <property type="term" value="P:nucleotide metabolic process"/>
    <property type="evidence" value="ECO:0007669"/>
    <property type="project" value="UniProtKB-KW"/>
</dbReference>
<comment type="similarity">
    <text evidence="2">Belongs to the metallo-dependent hydrolases superfamily. Adenosine and AMP deaminases family.</text>
</comment>
<reference evidence="9" key="1">
    <citation type="journal article" date="2020" name="Stud. Mycol.">
        <title>101 Dothideomycetes genomes: a test case for predicting lifestyles and emergence of pathogens.</title>
        <authorList>
            <person name="Haridas S."/>
            <person name="Albert R."/>
            <person name="Binder M."/>
            <person name="Bloem J."/>
            <person name="Labutti K."/>
            <person name="Salamov A."/>
            <person name="Andreopoulos B."/>
            <person name="Baker S."/>
            <person name="Barry K."/>
            <person name="Bills G."/>
            <person name="Bluhm B."/>
            <person name="Cannon C."/>
            <person name="Castanera R."/>
            <person name="Culley D."/>
            <person name="Daum C."/>
            <person name="Ezra D."/>
            <person name="Gonzalez J."/>
            <person name="Henrissat B."/>
            <person name="Kuo A."/>
            <person name="Liang C."/>
            <person name="Lipzen A."/>
            <person name="Lutzoni F."/>
            <person name="Magnuson J."/>
            <person name="Mondo S."/>
            <person name="Nolan M."/>
            <person name="Ohm R."/>
            <person name="Pangilinan J."/>
            <person name="Park H.-J."/>
            <person name="Ramirez L."/>
            <person name="Alfaro M."/>
            <person name="Sun H."/>
            <person name="Tritt A."/>
            <person name="Yoshinaga Y."/>
            <person name="Zwiers L.-H."/>
            <person name="Turgeon B."/>
            <person name="Goodwin S."/>
            <person name="Spatafora J."/>
            <person name="Crous P."/>
            <person name="Grigoriev I."/>
        </authorList>
    </citation>
    <scope>NUCLEOTIDE SEQUENCE</scope>
    <source>
        <strain evidence="9">CBS 260.36</strain>
    </source>
</reference>